<feature type="transmembrane region" description="Helical" evidence="1">
    <location>
        <begin position="14"/>
        <end position="32"/>
    </location>
</feature>
<keyword evidence="1" id="KW-0472">Membrane</keyword>
<sequence length="50" mass="6208">DPSIYKNRRRFRKVLLLLYNLFCNATLVPIYTCQSIEAFWSQLRRHFTEW</sequence>
<proteinExistence type="predicted"/>
<protein>
    <submittedName>
        <fullName evidence="2">Uncharacterized protein</fullName>
    </submittedName>
</protein>
<dbReference type="EnsemblMetazoa" id="Aqu2.1.33817_001">
    <property type="protein sequence ID" value="Aqu2.1.33817_001"/>
    <property type="gene ID" value="Aqu2.1.33817"/>
</dbReference>
<keyword evidence="1" id="KW-0812">Transmembrane</keyword>
<evidence type="ECO:0000313" key="2">
    <source>
        <dbReference type="EnsemblMetazoa" id="Aqu2.1.33817_001"/>
    </source>
</evidence>
<keyword evidence="1" id="KW-1133">Transmembrane helix</keyword>
<evidence type="ECO:0000256" key="1">
    <source>
        <dbReference type="SAM" id="Phobius"/>
    </source>
</evidence>
<dbReference type="InParanoid" id="A0A1X7V2M4"/>
<organism evidence="2">
    <name type="scientific">Amphimedon queenslandica</name>
    <name type="common">Sponge</name>
    <dbReference type="NCBI Taxonomy" id="400682"/>
    <lineage>
        <taxon>Eukaryota</taxon>
        <taxon>Metazoa</taxon>
        <taxon>Porifera</taxon>
        <taxon>Demospongiae</taxon>
        <taxon>Heteroscleromorpha</taxon>
        <taxon>Haplosclerida</taxon>
        <taxon>Niphatidae</taxon>
        <taxon>Amphimedon</taxon>
    </lineage>
</organism>
<dbReference type="AlphaFoldDB" id="A0A1X7V2M4"/>
<accession>A0A1X7V2M4</accession>
<name>A0A1X7V2M4_AMPQE</name>
<reference evidence="2" key="1">
    <citation type="submission" date="2017-05" db="UniProtKB">
        <authorList>
            <consortium name="EnsemblMetazoa"/>
        </authorList>
    </citation>
    <scope>IDENTIFICATION</scope>
</reference>